<accession>A0A8S2E826</accession>
<dbReference type="Proteomes" id="UP000682733">
    <property type="component" value="Unassembled WGS sequence"/>
</dbReference>
<evidence type="ECO:0000313" key="2">
    <source>
        <dbReference type="EMBL" id="CAF1151409.1"/>
    </source>
</evidence>
<organism evidence="2 4">
    <name type="scientific">Didymodactylos carnosus</name>
    <dbReference type="NCBI Taxonomy" id="1234261"/>
    <lineage>
        <taxon>Eukaryota</taxon>
        <taxon>Metazoa</taxon>
        <taxon>Spiralia</taxon>
        <taxon>Gnathifera</taxon>
        <taxon>Rotifera</taxon>
        <taxon>Eurotatoria</taxon>
        <taxon>Bdelloidea</taxon>
        <taxon>Philodinida</taxon>
        <taxon>Philodinidae</taxon>
        <taxon>Didymodactylos</taxon>
    </lineage>
</organism>
<reference evidence="2" key="1">
    <citation type="submission" date="2021-02" db="EMBL/GenBank/DDBJ databases">
        <authorList>
            <person name="Nowell W R."/>
        </authorList>
    </citation>
    <scope>NUCLEOTIDE SEQUENCE</scope>
</reference>
<evidence type="ECO:0000256" key="1">
    <source>
        <dbReference type="SAM" id="MobiDB-lite"/>
    </source>
</evidence>
<dbReference type="EMBL" id="CAJNOK010011909">
    <property type="protein sequence ID" value="CAF1151409.1"/>
    <property type="molecule type" value="Genomic_DNA"/>
</dbReference>
<comment type="caution">
    <text evidence="2">The sequence shown here is derived from an EMBL/GenBank/DDBJ whole genome shotgun (WGS) entry which is preliminary data.</text>
</comment>
<proteinExistence type="predicted"/>
<name>A0A8S2E826_9BILA</name>
<feature type="region of interest" description="Disordered" evidence="1">
    <location>
        <begin position="1"/>
        <end position="21"/>
    </location>
</feature>
<dbReference type="EMBL" id="CAJOBA010031263">
    <property type="protein sequence ID" value="CAF3958642.1"/>
    <property type="molecule type" value="Genomic_DNA"/>
</dbReference>
<dbReference type="Proteomes" id="UP000677228">
    <property type="component" value="Unassembled WGS sequence"/>
</dbReference>
<gene>
    <name evidence="2" type="ORF">OVA965_LOCUS21621</name>
    <name evidence="3" type="ORF">TMI583_LOCUS22315</name>
</gene>
<protein>
    <submittedName>
        <fullName evidence="2">Uncharacterized protein</fullName>
    </submittedName>
</protein>
<dbReference type="AlphaFoldDB" id="A0A8S2E826"/>
<evidence type="ECO:0000313" key="3">
    <source>
        <dbReference type="EMBL" id="CAF3958642.1"/>
    </source>
</evidence>
<sequence>MSPLEGYSRAQTSPRGYGSSYGSAAALAYAQQQSYNVSSPGFLNGMSNLMTSAFSTIGPFGLSSAQYGLGPNK</sequence>
<evidence type="ECO:0000313" key="4">
    <source>
        <dbReference type="Proteomes" id="UP000677228"/>
    </source>
</evidence>